<proteinExistence type="predicted"/>
<evidence type="ECO:0000313" key="2">
    <source>
        <dbReference type="Proteomes" id="UP001148662"/>
    </source>
</evidence>
<dbReference type="Proteomes" id="UP001148662">
    <property type="component" value="Unassembled WGS sequence"/>
</dbReference>
<name>A0ACC1TA03_9APHY</name>
<gene>
    <name evidence="1" type="ORF">NM688_g1858</name>
</gene>
<organism evidence="1 2">
    <name type="scientific">Phlebia brevispora</name>
    <dbReference type="NCBI Taxonomy" id="194682"/>
    <lineage>
        <taxon>Eukaryota</taxon>
        <taxon>Fungi</taxon>
        <taxon>Dikarya</taxon>
        <taxon>Basidiomycota</taxon>
        <taxon>Agaricomycotina</taxon>
        <taxon>Agaricomycetes</taxon>
        <taxon>Polyporales</taxon>
        <taxon>Meruliaceae</taxon>
        <taxon>Phlebia</taxon>
    </lineage>
</organism>
<dbReference type="EMBL" id="JANHOG010000216">
    <property type="protein sequence ID" value="KAJ3556735.1"/>
    <property type="molecule type" value="Genomic_DNA"/>
</dbReference>
<evidence type="ECO:0000313" key="1">
    <source>
        <dbReference type="EMBL" id="KAJ3556735.1"/>
    </source>
</evidence>
<reference evidence="1" key="1">
    <citation type="submission" date="2022-07" db="EMBL/GenBank/DDBJ databases">
        <title>Genome Sequence of Phlebia brevispora.</title>
        <authorList>
            <person name="Buettner E."/>
        </authorList>
    </citation>
    <scope>NUCLEOTIDE SEQUENCE</scope>
    <source>
        <strain evidence="1">MPL23</strain>
    </source>
</reference>
<accession>A0ACC1TA03</accession>
<keyword evidence="2" id="KW-1185">Reference proteome</keyword>
<protein>
    <submittedName>
        <fullName evidence="1">Uncharacterized protein</fullName>
    </submittedName>
</protein>
<comment type="caution">
    <text evidence="1">The sequence shown here is derived from an EMBL/GenBank/DDBJ whole genome shotgun (WGS) entry which is preliminary data.</text>
</comment>
<sequence length="90" mass="10560">MWSTPNHTARNIVLDFAPINPLFQRHAGVQHQIPHTMKEVQVRAYYADLQHPALSFYSPLSIHWDPDYTKHTIIDKYAWLGRNPPAIHYN</sequence>